<dbReference type="AlphaFoldDB" id="A0A069SKK7"/>
<comment type="caution">
    <text evidence="1">The sequence shown here is derived from an EMBL/GenBank/DDBJ whole genome shotgun (WGS) entry which is preliminary data.</text>
</comment>
<evidence type="ECO:0000313" key="1">
    <source>
        <dbReference type="EMBL" id="KDS55098.1"/>
    </source>
</evidence>
<protein>
    <submittedName>
        <fullName evidence="1">Uncharacterized protein</fullName>
    </submittedName>
</protein>
<gene>
    <name evidence="1" type="ORF">M099_1301</name>
</gene>
<dbReference type="EMBL" id="JNHM01000014">
    <property type="protein sequence ID" value="KDS55098.1"/>
    <property type="molecule type" value="Genomic_DNA"/>
</dbReference>
<name>A0A069SKK7_PHOVU</name>
<sequence>MHDIKSVPYILSDCHKINIFASTLSADFHHAFQRFFPSFP</sequence>
<dbReference type="PATRIC" id="fig|1339352.3.peg.1261"/>
<organism evidence="1 2">
    <name type="scientific">Phocaeicola vulgatus str. 3975 RP4</name>
    <dbReference type="NCBI Taxonomy" id="1339352"/>
    <lineage>
        <taxon>Bacteria</taxon>
        <taxon>Pseudomonadati</taxon>
        <taxon>Bacteroidota</taxon>
        <taxon>Bacteroidia</taxon>
        <taxon>Bacteroidales</taxon>
        <taxon>Bacteroidaceae</taxon>
        <taxon>Phocaeicola</taxon>
    </lineage>
</organism>
<dbReference type="Proteomes" id="UP000027661">
    <property type="component" value="Unassembled WGS sequence"/>
</dbReference>
<proteinExistence type="predicted"/>
<evidence type="ECO:0000313" key="2">
    <source>
        <dbReference type="Proteomes" id="UP000027661"/>
    </source>
</evidence>
<reference evidence="1 2" key="1">
    <citation type="submission" date="2014-04" db="EMBL/GenBank/DDBJ databases">
        <authorList>
            <person name="Sears C."/>
            <person name="Carroll K."/>
            <person name="Sack B.R."/>
            <person name="Qadri F."/>
            <person name="Myers L.L."/>
            <person name="Chung G.-T."/>
            <person name="Escheverria P."/>
            <person name="Fraser C.M."/>
            <person name="Sadzewicz L."/>
            <person name="Shefchek K.A."/>
            <person name="Tallon L."/>
            <person name="Das S.P."/>
            <person name="Daugherty S."/>
            <person name="Mongodin E.F."/>
        </authorList>
    </citation>
    <scope>NUCLEOTIDE SEQUENCE [LARGE SCALE GENOMIC DNA]</scope>
    <source>
        <strain evidence="1 2">3975 RP4</strain>
    </source>
</reference>
<accession>A0A069SKK7</accession>